<organism evidence="5 6">
    <name type="scientific">Branchiostoma belcheri</name>
    <name type="common">Amphioxus</name>
    <dbReference type="NCBI Taxonomy" id="7741"/>
    <lineage>
        <taxon>Eukaryota</taxon>
        <taxon>Metazoa</taxon>
        <taxon>Chordata</taxon>
        <taxon>Cephalochordata</taxon>
        <taxon>Leptocardii</taxon>
        <taxon>Amphioxiformes</taxon>
        <taxon>Branchiostomatidae</taxon>
        <taxon>Branchiostoma</taxon>
    </lineage>
</organism>
<evidence type="ECO:0000313" key="6">
    <source>
        <dbReference type="RefSeq" id="XP_019622266.1"/>
    </source>
</evidence>
<feature type="domain" description="Alpha/beta hydrolase fold-3" evidence="4">
    <location>
        <begin position="115"/>
        <end position="257"/>
    </location>
</feature>
<evidence type="ECO:0000256" key="1">
    <source>
        <dbReference type="ARBA" id="ARBA00010515"/>
    </source>
</evidence>
<dbReference type="PIRSF" id="PIRSF037251">
    <property type="entry name" value="Arylacetamide_deacetylase"/>
    <property type="match status" value="1"/>
</dbReference>
<feature type="active site" evidence="3">
    <location>
        <position position="381"/>
    </location>
</feature>
<dbReference type="SUPFAM" id="SSF53474">
    <property type="entry name" value="alpha/beta-Hydrolases"/>
    <property type="match status" value="1"/>
</dbReference>
<dbReference type="Proteomes" id="UP000515135">
    <property type="component" value="Unplaced"/>
</dbReference>
<proteinExistence type="inferred from homology"/>
<keyword evidence="2" id="KW-0378">Hydrolase</keyword>
<gene>
    <name evidence="6" type="primary">LOC109468463</name>
</gene>
<reference evidence="6" key="1">
    <citation type="submission" date="2025-08" db="UniProtKB">
        <authorList>
            <consortium name="RefSeq"/>
        </authorList>
    </citation>
    <scope>IDENTIFICATION</scope>
    <source>
        <tissue evidence="6">Gonad</tissue>
    </source>
</reference>
<evidence type="ECO:0000256" key="2">
    <source>
        <dbReference type="ARBA" id="ARBA00022801"/>
    </source>
</evidence>
<dbReference type="Pfam" id="PF07859">
    <property type="entry name" value="Abhydrolase_3"/>
    <property type="match status" value="2"/>
</dbReference>
<dbReference type="GO" id="GO:0016020">
    <property type="term" value="C:membrane"/>
    <property type="evidence" value="ECO:0007669"/>
    <property type="project" value="InterPro"/>
</dbReference>
<dbReference type="Gene3D" id="3.40.50.1820">
    <property type="entry name" value="alpha/beta hydrolase"/>
    <property type="match status" value="1"/>
</dbReference>
<dbReference type="RefSeq" id="XP_019622266.1">
    <property type="nucleotide sequence ID" value="XM_019766707.1"/>
</dbReference>
<dbReference type="InterPro" id="IPR017157">
    <property type="entry name" value="Arylacetamide_deacetylase"/>
</dbReference>
<dbReference type="InterPro" id="IPR029058">
    <property type="entry name" value="AB_hydrolase_fold"/>
</dbReference>
<name>A0A6P4YYA2_BRABE</name>
<evidence type="ECO:0000313" key="5">
    <source>
        <dbReference type="Proteomes" id="UP000515135"/>
    </source>
</evidence>
<sequence length="403" mass="45518">MSVLLVGLFTVAAVLWILKSLFAWRYSFTRQDGIQEPAEIQRDLLRGKVFIDIASVVEFFGLTTTLRLQRAFDRILLPKQPKDPAIIITDTAFSGVKVRLYEPKDKQNGGKLPGLIYYHGGGWCTQDVDSLHHVTLHLAKALGAVVLSIEYRLAPEYVFPAGLNDCVTATKHFIQNAERFSVDPARIGVMGDSSGGNLATAVLLKLNEESFKHCLKLQVLIYPSTQLFDLHTPSFIKHGHIDKFRLWYISRYYSNYLAGNESLIDGFMKNDQVLNAKVNLGDWLHTYLQNFFEQSELDLSQLGPFPKSVLRGIGASPGYENVLNPYVSPLMASDENLKKLPKTFLMICEFDLVRDEGILYGKRLSEVGVDVQLKYYPLGYHGMLFHSDMEMAHDVEGYVKKNL</sequence>
<evidence type="ECO:0000259" key="4">
    <source>
        <dbReference type="Pfam" id="PF07859"/>
    </source>
</evidence>
<comment type="similarity">
    <text evidence="1">Belongs to the 'GDXG' lipolytic enzyme family.</text>
</comment>
<accession>A0A6P4YYA2</accession>
<dbReference type="InterPro" id="IPR013094">
    <property type="entry name" value="AB_hydrolase_3"/>
</dbReference>
<dbReference type="PANTHER" id="PTHR48081">
    <property type="entry name" value="AB HYDROLASE SUPERFAMILY PROTEIN C4A8.06C"/>
    <property type="match status" value="1"/>
</dbReference>
<dbReference type="GO" id="GO:0052689">
    <property type="term" value="F:carboxylic ester hydrolase activity"/>
    <property type="evidence" value="ECO:0007669"/>
    <property type="project" value="InterPro"/>
</dbReference>
<feature type="domain" description="Alpha/beta hydrolase fold-3" evidence="4">
    <location>
        <begin position="320"/>
        <end position="383"/>
    </location>
</feature>
<feature type="active site" evidence="3">
    <location>
        <position position="351"/>
    </location>
</feature>
<dbReference type="PANTHER" id="PTHR48081:SF8">
    <property type="entry name" value="ALPHA_BETA HYDROLASE FOLD-3 DOMAIN-CONTAINING PROTEIN-RELATED"/>
    <property type="match status" value="1"/>
</dbReference>
<keyword evidence="5" id="KW-1185">Reference proteome</keyword>
<protein>
    <submittedName>
        <fullName evidence="6">Arylacetamide deacetylase-like</fullName>
    </submittedName>
</protein>
<dbReference type="InterPro" id="IPR050300">
    <property type="entry name" value="GDXG_lipolytic_enzyme"/>
</dbReference>
<dbReference type="OrthoDB" id="408631at2759"/>
<dbReference type="GeneID" id="109468463"/>
<dbReference type="KEGG" id="bbel:109468463"/>
<dbReference type="AlphaFoldDB" id="A0A6P4YYA2"/>
<feature type="active site" evidence="3">
    <location>
        <position position="193"/>
    </location>
</feature>
<evidence type="ECO:0000256" key="3">
    <source>
        <dbReference type="PIRSR" id="PIRSR037251-1"/>
    </source>
</evidence>